<dbReference type="GO" id="GO:0006364">
    <property type="term" value="P:rRNA processing"/>
    <property type="evidence" value="ECO:0007669"/>
    <property type="project" value="UniProtKB-KW"/>
</dbReference>
<evidence type="ECO:0000259" key="5">
    <source>
        <dbReference type="Pfam" id="PF05175"/>
    </source>
</evidence>
<dbReference type="SUPFAM" id="SSF53335">
    <property type="entry name" value="S-adenosyl-L-methionine-dependent methyltransferases"/>
    <property type="match status" value="1"/>
</dbReference>
<dbReference type="GO" id="GO:0032259">
    <property type="term" value="P:methylation"/>
    <property type="evidence" value="ECO:0007669"/>
    <property type="project" value="UniProtKB-KW"/>
</dbReference>
<dbReference type="InterPro" id="IPR007848">
    <property type="entry name" value="Small_mtfrase_dom"/>
</dbReference>
<accession>A0A1G9N3D8</accession>
<reference evidence="7 8" key="1">
    <citation type="submission" date="2016-10" db="EMBL/GenBank/DDBJ databases">
        <authorList>
            <person name="de Groot N.N."/>
        </authorList>
    </citation>
    <scope>NUCLEOTIDE SEQUENCE [LARGE SCALE GENOMIC DNA]</scope>
    <source>
        <strain evidence="7 8">CGMCC 1.9159</strain>
    </source>
</reference>
<dbReference type="InterPro" id="IPR029063">
    <property type="entry name" value="SAM-dependent_MTases_sf"/>
</dbReference>
<sequence>MSLEPDPVDRLLLEEVPAAPGTVAVFDAPAVVPELLDRGAEVRVFCDDLRDALEVPEELLAEHPDELGGASVAVARLPKSLGALDEMAVSSLGADDLMFLGGGRDKHMNKSMNSVLAKYFTAVNASLGRSKSRVLRAWGPVEEAANEWPKLKRYDDLGFTVAAHGATFGGTKIDPGTRLLLDTLQVEGDDVLDFGCGNGTISLWLAARGKRVSALDVSWSGVAATQIGAAESGLEVDTFWADGTTELPEHSFDAIVTNPPFHRGTAKDSDAALELFDDARRLLRPGGQLWCVYNSHLPWRRELNMRLGRTRVAAQNPHYTVAVATAP</sequence>
<dbReference type="AlphaFoldDB" id="A0A1G9N3D8"/>
<dbReference type="InterPro" id="IPR046977">
    <property type="entry name" value="RsmC/RlmG"/>
</dbReference>
<dbReference type="PROSITE" id="PS00092">
    <property type="entry name" value="N6_MTASE"/>
    <property type="match status" value="1"/>
</dbReference>
<evidence type="ECO:0000256" key="2">
    <source>
        <dbReference type="ARBA" id="ARBA00022552"/>
    </source>
</evidence>
<gene>
    <name evidence="7" type="ORF">SAMN04488242_2899</name>
</gene>
<feature type="domain" description="RlmG N-terminal" evidence="6">
    <location>
        <begin position="69"/>
        <end position="136"/>
    </location>
</feature>
<keyword evidence="4 7" id="KW-0808">Transferase</keyword>
<evidence type="ECO:0000313" key="7">
    <source>
        <dbReference type="EMBL" id="SDL80637.1"/>
    </source>
</evidence>
<evidence type="ECO:0000256" key="4">
    <source>
        <dbReference type="ARBA" id="ARBA00022679"/>
    </source>
</evidence>
<feature type="domain" description="Methyltransferase small" evidence="5">
    <location>
        <begin position="159"/>
        <end position="321"/>
    </location>
</feature>
<keyword evidence="3 7" id="KW-0489">Methyltransferase</keyword>
<proteinExistence type="predicted"/>
<evidence type="ECO:0000256" key="1">
    <source>
        <dbReference type="ARBA" id="ARBA00022490"/>
    </source>
</evidence>
<keyword evidence="1" id="KW-0963">Cytoplasm</keyword>
<dbReference type="GO" id="GO:0003676">
    <property type="term" value="F:nucleic acid binding"/>
    <property type="evidence" value="ECO:0007669"/>
    <property type="project" value="InterPro"/>
</dbReference>
<dbReference type="EMBL" id="FNGP01000006">
    <property type="protein sequence ID" value="SDL80637.1"/>
    <property type="molecule type" value="Genomic_DNA"/>
</dbReference>
<keyword evidence="2" id="KW-0698">rRNA processing</keyword>
<evidence type="ECO:0000256" key="3">
    <source>
        <dbReference type="ARBA" id="ARBA00022603"/>
    </source>
</evidence>
<dbReference type="RefSeq" id="WP_093253686.1">
    <property type="nucleotide sequence ID" value="NZ_FNGP01000006.1"/>
</dbReference>
<dbReference type="Proteomes" id="UP000199475">
    <property type="component" value="Unassembled WGS sequence"/>
</dbReference>
<dbReference type="Gene3D" id="3.40.50.150">
    <property type="entry name" value="Vaccinia Virus protein VP39"/>
    <property type="match status" value="2"/>
</dbReference>
<organism evidence="7 8">
    <name type="scientific">Tessaracoccus oleiagri</name>
    <dbReference type="NCBI Taxonomy" id="686624"/>
    <lineage>
        <taxon>Bacteria</taxon>
        <taxon>Bacillati</taxon>
        <taxon>Actinomycetota</taxon>
        <taxon>Actinomycetes</taxon>
        <taxon>Propionibacteriales</taxon>
        <taxon>Propionibacteriaceae</taxon>
        <taxon>Tessaracoccus</taxon>
    </lineage>
</organism>
<keyword evidence="8" id="KW-1185">Reference proteome</keyword>
<dbReference type="GO" id="GO:0008757">
    <property type="term" value="F:S-adenosylmethionine-dependent methyltransferase activity"/>
    <property type="evidence" value="ECO:0007669"/>
    <property type="project" value="InterPro"/>
</dbReference>
<dbReference type="InterPro" id="IPR002052">
    <property type="entry name" value="DNA_methylase_N6_adenine_CS"/>
</dbReference>
<dbReference type="GO" id="GO:0008170">
    <property type="term" value="F:N-methyltransferase activity"/>
    <property type="evidence" value="ECO:0007669"/>
    <property type="project" value="UniProtKB-ARBA"/>
</dbReference>
<dbReference type="PANTHER" id="PTHR47816:SF4">
    <property type="entry name" value="RIBOSOMAL RNA SMALL SUBUNIT METHYLTRANSFERASE C"/>
    <property type="match status" value="1"/>
</dbReference>
<evidence type="ECO:0000313" key="8">
    <source>
        <dbReference type="Proteomes" id="UP000199475"/>
    </source>
</evidence>
<evidence type="ECO:0000259" key="6">
    <source>
        <dbReference type="Pfam" id="PF26049"/>
    </source>
</evidence>
<dbReference type="Pfam" id="PF26049">
    <property type="entry name" value="RLMG_N"/>
    <property type="match status" value="1"/>
</dbReference>
<dbReference type="OrthoDB" id="29650at2"/>
<dbReference type="STRING" id="686624.SAMN04488242_2899"/>
<dbReference type="PANTHER" id="PTHR47816">
    <property type="entry name" value="RIBOSOMAL RNA SMALL SUBUNIT METHYLTRANSFERASE C"/>
    <property type="match status" value="1"/>
</dbReference>
<dbReference type="InterPro" id="IPR058679">
    <property type="entry name" value="RlmG_N"/>
</dbReference>
<protein>
    <submittedName>
        <fullName evidence="7">16S rRNA (Guanine1207-N2)-methyltransferase</fullName>
    </submittedName>
</protein>
<name>A0A1G9N3D8_9ACTN</name>
<dbReference type="CDD" id="cd02440">
    <property type="entry name" value="AdoMet_MTases"/>
    <property type="match status" value="1"/>
</dbReference>
<dbReference type="Pfam" id="PF05175">
    <property type="entry name" value="MTS"/>
    <property type="match status" value="1"/>
</dbReference>